<evidence type="ECO:0000313" key="3">
    <source>
        <dbReference type="Proteomes" id="UP000230233"/>
    </source>
</evidence>
<organism evidence="2 3">
    <name type="scientific">Caenorhabditis nigoni</name>
    <dbReference type="NCBI Taxonomy" id="1611254"/>
    <lineage>
        <taxon>Eukaryota</taxon>
        <taxon>Metazoa</taxon>
        <taxon>Ecdysozoa</taxon>
        <taxon>Nematoda</taxon>
        <taxon>Chromadorea</taxon>
        <taxon>Rhabditida</taxon>
        <taxon>Rhabditina</taxon>
        <taxon>Rhabditomorpha</taxon>
        <taxon>Rhabditoidea</taxon>
        <taxon>Rhabditidae</taxon>
        <taxon>Peloderinae</taxon>
        <taxon>Caenorhabditis</taxon>
    </lineage>
</organism>
<name>A0A2G5T2C5_9PELO</name>
<evidence type="ECO:0000256" key="1">
    <source>
        <dbReference type="SAM" id="MobiDB-lite"/>
    </source>
</evidence>
<dbReference type="AlphaFoldDB" id="A0A2G5T2C5"/>
<comment type="caution">
    <text evidence="2">The sequence shown here is derived from an EMBL/GenBank/DDBJ whole genome shotgun (WGS) entry which is preliminary data.</text>
</comment>
<dbReference type="EMBL" id="PDUG01000006">
    <property type="protein sequence ID" value="PIC21554.1"/>
    <property type="molecule type" value="Genomic_DNA"/>
</dbReference>
<reference evidence="3" key="1">
    <citation type="submission" date="2017-10" db="EMBL/GenBank/DDBJ databases">
        <title>Rapid genome shrinkage in a self-fertile nematode reveals novel sperm competition proteins.</title>
        <authorList>
            <person name="Yin D."/>
            <person name="Schwarz E.M."/>
            <person name="Thomas C.G."/>
            <person name="Felde R.L."/>
            <person name="Korf I.F."/>
            <person name="Cutter A.D."/>
            <person name="Schartner C.M."/>
            <person name="Ralston E.J."/>
            <person name="Meyer B.J."/>
            <person name="Haag E.S."/>
        </authorList>
    </citation>
    <scope>NUCLEOTIDE SEQUENCE [LARGE SCALE GENOMIC DNA]</scope>
    <source>
        <strain evidence="3">JU1422</strain>
    </source>
</reference>
<feature type="region of interest" description="Disordered" evidence="1">
    <location>
        <begin position="99"/>
        <end position="165"/>
    </location>
</feature>
<sequence length="165" mass="18531">MQTAFNQIHKALHFQNIPIENSIKVVCFRCFSPGKCDCPNGNALRQASRKLWAITKDIPMIDGDLKKRCADFALHEAGIHEKNVEAMTLSESLRGFVKENESSDYVSSDEETNDDMSSDDNEDDCGPSTSNQEQVKVEPRSSRRAKRPIICHGSSPKKGKMEKKQ</sequence>
<feature type="compositionally biased region" description="Basic residues" evidence="1">
    <location>
        <begin position="142"/>
        <end position="165"/>
    </location>
</feature>
<proteinExistence type="predicted"/>
<evidence type="ECO:0000313" key="2">
    <source>
        <dbReference type="EMBL" id="PIC21554.1"/>
    </source>
</evidence>
<keyword evidence="3" id="KW-1185">Reference proteome</keyword>
<protein>
    <submittedName>
        <fullName evidence="2">Uncharacterized protein</fullName>
    </submittedName>
</protein>
<accession>A0A2G5T2C5</accession>
<dbReference type="Proteomes" id="UP000230233">
    <property type="component" value="Chromosome X"/>
</dbReference>
<gene>
    <name evidence="2" type="primary">Cnig_chr_X.g26346</name>
    <name evidence="2" type="ORF">B9Z55_026346</name>
</gene>
<feature type="compositionally biased region" description="Acidic residues" evidence="1">
    <location>
        <begin position="107"/>
        <end position="125"/>
    </location>
</feature>